<gene>
    <name evidence="1" type="ORF">PsorP6_009408</name>
</gene>
<sequence length="271" mass="30275">MTTRKHLPTFFHGDYLRDTTLREMTRSDPILEKNADIHVRFRESALDLISLVTHRASDLVINEATDPTASIVANTKISYDDTELLRLIHDHLVTKALLHAASVLVIEAKIPVERPPKVASAAEAQGPQTDGMMRTRIKASTPLKKPLLVDPEISLSAPSGRESGYLSGGDAPRPKKMQRVASLESIAPELKKINVVDSEQGLVMNLQQKKAWTPAPSYRHSRKRMRQAFHKPHLFQKECVFTGSERAGLERNIVSDDDDFASILELRSVQC</sequence>
<dbReference type="Proteomes" id="UP001163321">
    <property type="component" value="Chromosome 5"/>
</dbReference>
<evidence type="ECO:0000313" key="1">
    <source>
        <dbReference type="EMBL" id="KAI9911197.1"/>
    </source>
</evidence>
<organism evidence="1 2">
    <name type="scientific">Peronosclerospora sorghi</name>
    <dbReference type="NCBI Taxonomy" id="230839"/>
    <lineage>
        <taxon>Eukaryota</taxon>
        <taxon>Sar</taxon>
        <taxon>Stramenopiles</taxon>
        <taxon>Oomycota</taxon>
        <taxon>Peronosporomycetes</taxon>
        <taxon>Peronosporales</taxon>
        <taxon>Peronosporaceae</taxon>
        <taxon>Peronosclerospora</taxon>
    </lineage>
</organism>
<evidence type="ECO:0000313" key="2">
    <source>
        <dbReference type="Proteomes" id="UP001163321"/>
    </source>
</evidence>
<reference evidence="1 2" key="1">
    <citation type="journal article" date="2022" name="bioRxiv">
        <title>The genome of the oomycete Peronosclerospora sorghi, a cosmopolitan pathogen of maize and sorghum, is inflated with dispersed pseudogenes.</title>
        <authorList>
            <person name="Fletcher K."/>
            <person name="Martin F."/>
            <person name="Isakeit T."/>
            <person name="Cavanaugh K."/>
            <person name="Magill C."/>
            <person name="Michelmore R."/>
        </authorList>
    </citation>
    <scope>NUCLEOTIDE SEQUENCE [LARGE SCALE GENOMIC DNA]</scope>
    <source>
        <strain evidence="1">P6</strain>
    </source>
</reference>
<name>A0ACC0VXG5_9STRA</name>
<proteinExistence type="predicted"/>
<accession>A0ACC0VXG5</accession>
<protein>
    <submittedName>
        <fullName evidence="1">Uncharacterized protein</fullName>
    </submittedName>
</protein>
<dbReference type="EMBL" id="CM047584">
    <property type="protein sequence ID" value="KAI9911197.1"/>
    <property type="molecule type" value="Genomic_DNA"/>
</dbReference>
<keyword evidence="2" id="KW-1185">Reference proteome</keyword>
<comment type="caution">
    <text evidence="1">The sequence shown here is derived from an EMBL/GenBank/DDBJ whole genome shotgun (WGS) entry which is preliminary data.</text>
</comment>